<evidence type="ECO:0000313" key="2">
    <source>
        <dbReference type="EMBL" id="QEC46185.1"/>
    </source>
</evidence>
<feature type="transmembrane region" description="Helical" evidence="1">
    <location>
        <begin position="21"/>
        <end position="41"/>
    </location>
</feature>
<proteinExistence type="predicted"/>
<dbReference type="EMBL" id="CP042430">
    <property type="protein sequence ID" value="QEC46185.1"/>
    <property type="molecule type" value="Genomic_DNA"/>
</dbReference>
<protein>
    <submittedName>
        <fullName evidence="2">Uncharacterized protein</fullName>
    </submittedName>
</protein>
<evidence type="ECO:0000313" key="3">
    <source>
        <dbReference type="Proteomes" id="UP000321805"/>
    </source>
</evidence>
<organism evidence="2 3">
    <name type="scientific">Baekduia soli</name>
    <dbReference type="NCBI Taxonomy" id="496014"/>
    <lineage>
        <taxon>Bacteria</taxon>
        <taxon>Bacillati</taxon>
        <taxon>Actinomycetota</taxon>
        <taxon>Thermoleophilia</taxon>
        <taxon>Solirubrobacterales</taxon>
        <taxon>Baekduiaceae</taxon>
        <taxon>Baekduia</taxon>
    </lineage>
</organism>
<keyword evidence="3" id="KW-1185">Reference proteome</keyword>
<sequence length="91" mass="9931">MPKTTAAETTTPPAPPSRHQLAAMIWLCVFPTLTVLNLLLGDWLGTLSAVPRTFVLATIAVPIVIYGLMPHLHRARGRLLGRRRAGQVELP</sequence>
<feature type="transmembrane region" description="Helical" evidence="1">
    <location>
        <begin position="53"/>
        <end position="73"/>
    </location>
</feature>
<dbReference type="AlphaFoldDB" id="A0A5B8TZP0"/>
<keyword evidence="1" id="KW-0812">Transmembrane</keyword>
<name>A0A5B8TZP0_9ACTN</name>
<dbReference type="Proteomes" id="UP000321805">
    <property type="component" value="Chromosome"/>
</dbReference>
<gene>
    <name evidence="2" type="ORF">FSW04_00445</name>
</gene>
<reference evidence="2 3" key="1">
    <citation type="journal article" date="2018" name="J. Microbiol.">
        <title>Baekduia soli gen. nov., sp. nov., a novel bacterium isolated from the soil of Baekdu Mountain and proposal of a novel family name, Baekduiaceae fam. nov.</title>
        <authorList>
            <person name="An D.S."/>
            <person name="Siddiqi M.Z."/>
            <person name="Kim K.H."/>
            <person name="Yu H.S."/>
            <person name="Im W.T."/>
        </authorList>
    </citation>
    <scope>NUCLEOTIDE SEQUENCE [LARGE SCALE GENOMIC DNA]</scope>
    <source>
        <strain evidence="2 3">BR7-21</strain>
    </source>
</reference>
<keyword evidence="1" id="KW-0472">Membrane</keyword>
<evidence type="ECO:0000256" key="1">
    <source>
        <dbReference type="SAM" id="Phobius"/>
    </source>
</evidence>
<dbReference type="KEGG" id="bsol:FSW04_00445"/>
<keyword evidence="1" id="KW-1133">Transmembrane helix</keyword>
<accession>A0A5B8TZP0</accession>
<dbReference type="RefSeq" id="WP_146915116.1">
    <property type="nucleotide sequence ID" value="NZ_CP042430.1"/>
</dbReference>